<organism evidence="5 6">
    <name type="scientific">Trichosporon asahii var. asahii (strain ATCC 90039 / CBS 2479 / JCM 2466 / KCTC 7840 / NBRC 103889/ NCYC 2677 / UAMH 7654)</name>
    <name type="common">Yeast</name>
    <dbReference type="NCBI Taxonomy" id="1186058"/>
    <lineage>
        <taxon>Eukaryota</taxon>
        <taxon>Fungi</taxon>
        <taxon>Dikarya</taxon>
        <taxon>Basidiomycota</taxon>
        <taxon>Agaricomycotina</taxon>
        <taxon>Tremellomycetes</taxon>
        <taxon>Trichosporonales</taxon>
        <taxon>Trichosporonaceae</taxon>
        <taxon>Trichosporon</taxon>
    </lineage>
</organism>
<evidence type="ECO:0000256" key="3">
    <source>
        <dbReference type="ARBA" id="ARBA00035264"/>
    </source>
</evidence>
<dbReference type="GO" id="GO:0003735">
    <property type="term" value="F:structural constituent of ribosome"/>
    <property type="evidence" value="ECO:0007669"/>
    <property type="project" value="InterPro"/>
</dbReference>
<dbReference type="KEGG" id="tasa:A1Q1_02709"/>
<name>J4UBM7_TRIAS</name>
<evidence type="ECO:0000256" key="1">
    <source>
        <dbReference type="ARBA" id="ARBA00022980"/>
    </source>
</evidence>
<dbReference type="GO" id="GO:0005840">
    <property type="term" value="C:ribosome"/>
    <property type="evidence" value="ECO:0007669"/>
    <property type="project" value="UniProtKB-KW"/>
</dbReference>
<dbReference type="Gene3D" id="4.10.640.10">
    <property type="entry name" value="Ribosomal protein S18"/>
    <property type="match status" value="1"/>
</dbReference>
<dbReference type="InterPro" id="IPR036870">
    <property type="entry name" value="Ribosomal_bS18_sf"/>
</dbReference>
<proteinExistence type="predicted"/>
<comment type="caution">
    <text evidence="5">The sequence shown here is derived from an EMBL/GenBank/DDBJ whole genome shotgun (WGS) entry which is preliminary data.</text>
</comment>
<reference evidence="5 6" key="1">
    <citation type="journal article" date="2012" name="Eukaryot. Cell">
        <title>Draft genome sequence of CBS 2479, the standard type strain of Trichosporon asahii.</title>
        <authorList>
            <person name="Yang R.Y."/>
            <person name="Li H.T."/>
            <person name="Zhu H."/>
            <person name="Zhou G.P."/>
            <person name="Wang M."/>
            <person name="Wang L."/>
        </authorList>
    </citation>
    <scope>NUCLEOTIDE SEQUENCE [LARGE SCALE GENOMIC DNA]</scope>
    <source>
        <strain evidence="6">ATCC 90039 / CBS 2479 / JCM 2466 / KCTC 7840 / NCYC 2677 / UAMH 7654</strain>
    </source>
</reference>
<evidence type="ECO:0000313" key="5">
    <source>
        <dbReference type="EMBL" id="EJT48290.1"/>
    </source>
</evidence>
<evidence type="ECO:0000313" key="6">
    <source>
        <dbReference type="Proteomes" id="UP000002748"/>
    </source>
</evidence>
<dbReference type="SUPFAM" id="SSF46911">
    <property type="entry name" value="Ribosomal protein S18"/>
    <property type="match status" value="1"/>
</dbReference>
<keyword evidence="1 5" id="KW-0689">Ribosomal protein</keyword>
<accession>J4UBM7</accession>
<dbReference type="VEuPathDB" id="FungiDB:A1Q1_02709"/>
<dbReference type="GeneID" id="25986222"/>
<dbReference type="HOGENOM" id="CLU_110814_1_0_1"/>
<dbReference type="InterPro" id="IPR001648">
    <property type="entry name" value="Ribosomal_bS18"/>
</dbReference>
<dbReference type="RefSeq" id="XP_014179445.1">
    <property type="nucleotide sequence ID" value="XM_014323970.1"/>
</dbReference>
<dbReference type="EMBL" id="ALBS01000207">
    <property type="protein sequence ID" value="EJT48290.1"/>
    <property type="molecule type" value="Genomic_DNA"/>
</dbReference>
<sequence>MASLFRSRALHTSARAASEDTRKATSDFLARLTAGRNSGAASAASTNSAARSMIDSVGLRDVTDERRRPFLPGKPHNFTSKDLYPEAEIRVKRPLVGPRRKVAKQIDPFFLRGENPMDHINNPLMSYAFLNPLGMIKGRNLTGLTWKSQRRVGKMIRRARHMGIIPKWAAQPRPGGLGDRDFARRT</sequence>
<gene>
    <name evidence="5" type="ORF">A1Q1_02709</name>
</gene>
<dbReference type="OrthoDB" id="21463at2759"/>
<evidence type="ECO:0000256" key="2">
    <source>
        <dbReference type="ARBA" id="ARBA00023274"/>
    </source>
</evidence>
<dbReference type="Pfam" id="PF01084">
    <property type="entry name" value="Ribosomal_S18"/>
    <property type="match status" value="1"/>
</dbReference>
<protein>
    <recommendedName>
        <fullName evidence="3">Small ribosomal subunit protein bS18m</fullName>
    </recommendedName>
</protein>
<dbReference type="AlphaFoldDB" id="J4UBM7"/>
<dbReference type="Proteomes" id="UP000002748">
    <property type="component" value="Unassembled WGS sequence"/>
</dbReference>
<dbReference type="GO" id="GO:0006412">
    <property type="term" value="P:translation"/>
    <property type="evidence" value="ECO:0007669"/>
    <property type="project" value="InterPro"/>
</dbReference>
<keyword evidence="2" id="KW-0687">Ribonucleoprotein</keyword>
<feature type="region of interest" description="Disordered" evidence="4">
    <location>
        <begin position="1"/>
        <end position="22"/>
    </location>
</feature>
<dbReference type="GO" id="GO:1990904">
    <property type="term" value="C:ribonucleoprotein complex"/>
    <property type="evidence" value="ECO:0007669"/>
    <property type="project" value="UniProtKB-KW"/>
</dbReference>
<evidence type="ECO:0000256" key="4">
    <source>
        <dbReference type="SAM" id="MobiDB-lite"/>
    </source>
</evidence>